<dbReference type="PROSITE" id="PS50015">
    <property type="entry name" value="SAP_B"/>
    <property type="match status" value="1"/>
</dbReference>
<dbReference type="GO" id="GO:0046931">
    <property type="term" value="P:pore complex assembly"/>
    <property type="evidence" value="ECO:0007669"/>
    <property type="project" value="EnsemblProtists"/>
</dbReference>
<dbReference type="InParanoid" id="F0ZQ86"/>
<evidence type="ECO:0000256" key="3">
    <source>
        <dbReference type="SAM" id="SignalP"/>
    </source>
</evidence>
<dbReference type="GeneID" id="10502773"/>
<feature type="signal peptide" evidence="3">
    <location>
        <begin position="1"/>
        <end position="24"/>
    </location>
</feature>
<accession>F0ZQ86</accession>
<dbReference type="Proteomes" id="UP000001064">
    <property type="component" value="Unassembled WGS sequence"/>
</dbReference>
<organism evidence="5 6">
    <name type="scientific">Dictyostelium purpureum</name>
    <name type="common">Slime mold</name>
    <dbReference type="NCBI Taxonomy" id="5786"/>
    <lineage>
        <taxon>Eukaryota</taxon>
        <taxon>Amoebozoa</taxon>
        <taxon>Evosea</taxon>
        <taxon>Eumycetozoa</taxon>
        <taxon>Dictyostelia</taxon>
        <taxon>Dictyosteliales</taxon>
        <taxon>Dictyosteliaceae</taxon>
        <taxon>Dictyostelium</taxon>
    </lineage>
</organism>
<dbReference type="KEGG" id="dpp:DICPUDRAFT_92325"/>
<dbReference type="SUPFAM" id="SSF47862">
    <property type="entry name" value="Saposin"/>
    <property type="match status" value="1"/>
</dbReference>
<proteinExistence type="predicted"/>
<sequence length="148" mass="16911">MDKKILYIFIFGIILISFVSTALSLNINNNQINNDNDNLEEFASNECQICELVVKDVIDCLTSNMSIHEIEIGVDLLCFRVMPFHSKPCRNFINSNIEKIVQIIEDNGDPNEVCSKIGACSSSENLEIKNNINQNNHYNEKNYHQINK</sequence>
<dbReference type="RefSeq" id="XP_003289583.1">
    <property type="nucleotide sequence ID" value="XM_003289535.1"/>
</dbReference>
<dbReference type="GO" id="GO:0050829">
    <property type="term" value="P:defense response to Gram-negative bacterium"/>
    <property type="evidence" value="ECO:0007669"/>
    <property type="project" value="EnsemblProtists"/>
</dbReference>
<dbReference type="SMART" id="SM00741">
    <property type="entry name" value="SapB"/>
    <property type="match status" value="1"/>
</dbReference>
<dbReference type="OMA" id="CQICELL"/>
<keyword evidence="6" id="KW-1185">Reference proteome</keyword>
<feature type="domain" description="Saposin B-type" evidence="4">
    <location>
        <begin position="43"/>
        <end position="124"/>
    </location>
</feature>
<dbReference type="OrthoDB" id="69496at2759"/>
<reference evidence="6" key="1">
    <citation type="journal article" date="2011" name="Genome Biol.">
        <title>Comparative genomics of the social amoebae Dictyostelium discoideum and Dictyostelium purpureum.</title>
        <authorList>
            <consortium name="US DOE Joint Genome Institute (JGI-PGF)"/>
            <person name="Sucgang R."/>
            <person name="Kuo A."/>
            <person name="Tian X."/>
            <person name="Salerno W."/>
            <person name="Parikh A."/>
            <person name="Feasley C.L."/>
            <person name="Dalin E."/>
            <person name="Tu H."/>
            <person name="Huang E."/>
            <person name="Barry K."/>
            <person name="Lindquist E."/>
            <person name="Shapiro H."/>
            <person name="Bruce D."/>
            <person name="Schmutz J."/>
            <person name="Salamov A."/>
            <person name="Fey P."/>
            <person name="Gaudet P."/>
            <person name="Anjard C."/>
            <person name="Babu M.M."/>
            <person name="Basu S."/>
            <person name="Bushmanova Y."/>
            <person name="van der Wel H."/>
            <person name="Katoh-Kurasawa M."/>
            <person name="Dinh C."/>
            <person name="Coutinho P.M."/>
            <person name="Saito T."/>
            <person name="Elias M."/>
            <person name="Schaap P."/>
            <person name="Kay R.R."/>
            <person name="Henrissat B."/>
            <person name="Eichinger L."/>
            <person name="Rivero F."/>
            <person name="Putnam N.H."/>
            <person name="West C.M."/>
            <person name="Loomis W.F."/>
            <person name="Chisholm R.L."/>
            <person name="Shaulsky G."/>
            <person name="Strassmann J.E."/>
            <person name="Queller D.C."/>
            <person name="Kuspa A."/>
            <person name="Grigoriev I.V."/>
        </authorList>
    </citation>
    <scope>NUCLEOTIDE SEQUENCE [LARGE SCALE GENOMIC DNA]</scope>
    <source>
        <strain evidence="6">QSDP1</strain>
    </source>
</reference>
<dbReference type="Pfam" id="PF03489">
    <property type="entry name" value="SapB_2"/>
    <property type="match status" value="1"/>
</dbReference>
<keyword evidence="1" id="KW-1015">Disulfide bond</keyword>
<keyword evidence="2" id="KW-0325">Glycoprotein</keyword>
<dbReference type="InterPro" id="IPR011001">
    <property type="entry name" value="Saposin-like"/>
</dbReference>
<evidence type="ECO:0000259" key="4">
    <source>
        <dbReference type="PROSITE" id="PS50015"/>
    </source>
</evidence>
<dbReference type="EMBL" id="GL871121">
    <property type="protein sequence ID" value="EGC33900.1"/>
    <property type="molecule type" value="Genomic_DNA"/>
</dbReference>
<dbReference type="AlphaFoldDB" id="F0ZQ86"/>
<dbReference type="PANTHER" id="PTHR11480:SF27">
    <property type="entry name" value="SAPOSIN A"/>
    <property type="match status" value="1"/>
</dbReference>
<name>F0ZQ86_DICPU</name>
<dbReference type="InterPro" id="IPR008139">
    <property type="entry name" value="SaposinB_dom"/>
</dbReference>
<dbReference type="VEuPathDB" id="AmoebaDB:DICPUDRAFT_92325"/>
<keyword evidence="3" id="KW-0732">Signal</keyword>
<dbReference type="STRING" id="5786.F0ZQ86"/>
<gene>
    <name evidence="5" type="ORF">DICPUDRAFT_92325</name>
</gene>
<evidence type="ECO:0000256" key="2">
    <source>
        <dbReference type="ARBA" id="ARBA00023180"/>
    </source>
</evidence>
<evidence type="ECO:0000256" key="1">
    <source>
        <dbReference type="ARBA" id="ARBA00023157"/>
    </source>
</evidence>
<dbReference type="eggNOG" id="ENOG502RIDU">
    <property type="taxonomic scope" value="Eukaryota"/>
</dbReference>
<evidence type="ECO:0000313" key="6">
    <source>
        <dbReference type="Proteomes" id="UP000001064"/>
    </source>
</evidence>
<dbReference type="Gene3D" id="1.10.225.10">
    <property type="entry name" value="Saposin-like"/>
    <property type="match status" value="1"/>
</dbReference>
<dbReference type="PANTHER" id="PTHR11480">
    <property type="entry name" value="SAPOSIN-RELATED"/>
    <property type="match status" value="1"/>
</dbReference>
<dbReference type="InterPro" id="IPR051428">
    <property type="entry name" value="Sphingo_Act-Surfact_Prot"/>
</dbReference>
<evidence type="ECO:0000313" key="5">
    <source>
        <dbReference type="EMBL" id="EGC33900.1"/>
    </source>
</evidence>
<protein>
    <recommendedName>
        <fullName evidence="4">Saposin B-type domain-containing protein</fullName>
    </recommendedName>
</protein>
<dbReference type="InterPro" id="IPR008138">
    <property type="entry name" value="SapB_2"/>
</dbReference>
<feature type="chain" id="PRO_5003265321" description="Saposin B-type domain-containing protein" evidence="3">
    <location>
        <begin position="25"/>
        <end position="148"/>
    </location>
</feature>
<dbReference type="GO" id="GO:0005615">
    <property type="term" value="C:extracellular space"/>
    <property type="evidence" value="ECO:0000318"/>
    <property type="project" value="GO_Central"/>
</dbReference>